<accession>A0A251WYR8</accession>
<proteinExistence type="predicted"/>
<organism evidence="1 2">
    <name type="scientific">Marivivens niveibacter</name>
    <dbReference type="NCBI Taxonomy" id="1930667"/>
    <lineage>
        <taxon>Bacteria</taxon>
        <taxon>Pseudomonadati</taxon>
        <taxon>Pseudomonadota</taxon>
        <taxon>Alphaproteobacteria</taxon>
        <taxon>Rhodobacterales</taxon>
        <taxon>Paracoccaceae</taxon>
        <taxon>Marivivens group</taxon>
        <taxon>Marivivens</taxon>
    </lineage>
</organism>
<evidence type="ECO:0000313" key="2">
    <source>
        <dbReference type="Proteomes" id="UP000194664"/>
    </source>
</evidence>
<comment type="caution">
    <text evidence="1">The sequence shown here is derived from an EMBL/GenBank/DDBJ whole genome shotgun (WGS) entry which is preliminary data.</text>
</comment>
<sequence length="326" mass="34571">MKNELLSVDEAADRIRSGAPVVVAGAAELMKQLPQGNWIGGTTAYFVTENGGAVVDDKLFCTTFENAVGATVRMVSADTLGQISDGYRENGFTVVLIPAFSKTHTEFAMTGADNVSVFDQPLVGWITGVHLDELGSKTPQIVDGSTGTAAEDGAVLLHVEMPAGSGIDVDIVNIFDQGDELTFKFDENGFAAKSVNVNGETVNLADYLIENEIDTRLPLVANYAGSMINVSIQNVDAEAKEVQFYAPVVAGMEYKLAAPQADYAAAFASSVGDSGMGQYSCNCILNYLYGELEGKKTGKFTGPVTFGEIAYILLNQTLVKLDLKAA</sequence>
<dbReference type="AlphaFoldDB" id="A0A251WYR8"/>
<keyword evidence="2" id="KW-1185">Reference proteome</keyword>
<evidence type="ECO:0000313" key="1">
    <source>
        <dbReference type="EMBL" id="OUD09620.1"/>
    </source>
</evidence>
<name>A0A251WYR8_9RHOB</name>
<dbReference type="InterPro" id="IPR054249">
    <property type="entry name" value="DUF6976"/>
</dbReference>
<dbReference type="Pfam" id="PF22396">
    <property type="entry name" value="DUF6976"/>
    <property type="match status" value="1"/>
</dbReference>
<dbReference type="EMBL" id="MSPP01000002">
    <property type="protein sequence ID" value="OUD09620.1"/>
    <property type="molecule type" value="Genomic_DNA"/>
</dbReference>
<protein>
    <submittedName>
        <fullName evidence="1">Uncharacterized protein</fullName>
    </submittedName>
</protein>
<dbReference type="Proteomes" id="UP000194664">
    <property type="component" value="Unassembled WGS sequence"/>
</dbReference>
<gene>
    <name evidence="1" type="ORF">BVC71_07205</name>
</gene>
<dbReference type="OrthoDB" id="5622143at2"/>
<reference evidence="1 2" key="1">
    <citation type="submission" date="2016-12" db="EMBL/GenBank/DDBJ databases">
        <title>The draft genome sequence of HSLHS2.</title>
        <authorList>
            <person name="Hu D."/>
            <person name="Wang L."/>
            <person name="Shao Z."/>
        </authorList>
    </citation>
    <scope>NUCLEOTIDE SEQUENCE [LARGE SCALE GENOMIC DNA]</scope>
    <source>
        <strain evidence="1">MCCC 1A06712</strain>
    </source>
</reference>
<dbReference type="RefSeq" id="WP_086450957.1">
    <property type="nucleotide sequence ID" value="NZ_MSPP01000002.1"/>
</dbReference>